<reference evidence="19" key="1">
    <citation type="submission" date="2017-10" db="EMBL/GenBank/DDBJ databases">
        <authorList>
            <person name="Colston S.M."/>
            <person name="Graf J."/>
        </authorList>
    </citation>
    <scope>NUCLEOTIDE SEQUENCE</scope>
    <source>
        <strain evidence="19">BAQ071013-135</strain>
    </source>
</reference>
<keyword evidence="10 18" id="KW-0418">Kinase</keyword>
<evidence type="ECO:0000256" key="5">
    <source>
        <dbReference type="ARBA" id="ARBA00022519"/>
    </source>
</evidence>
<reference evidence="19" key="2">
    <citation type="journal article" date="2019" name="PLoS ONE">
        <title>Identification and characterization of putative Aeromonas spp. T3SS effectors.</title>
        <authorList>
            <person name="Rangel L.T."/>
            <person name="Marden J."/>
            <person name="Colston S."/>
            <person name="Setubal J.C."/>
            <person name="Graf J."/>
            <person name="Gogarten J.P."/>
        </authorList>
    </citation>
    <scope>NUCLEOTIDE SEQUENCE</scope>
    <source>
        <strain evidence="19">BAQ071013-135</strain>
    </source>
</reference>
<dbReference type="OrthoDB" id="9804645at2"/>
<proteinExistence type="predicted"/>
<dbReference type="PANTHER" id="PTHR44936">
    <property type="entry name" value="SENSOR PROTEIN CREC"/>
    <property type="match status" value="1"/>
</dbReference>
<dbReference type="Proteomes" id="UP000796104">
    <property type="component" value="Unassembled WGS sequence"/>
</dbReference>
<dbReference type="RefSeq" id="WP_021230784.1">
    <property type="nucleotide sequence ID" value="NZ_CABMOE010000010.1"/>
</dbReference>
<dbReference type="EMBL" id="JANLFC010000036">
    <property type="protein sequence ID" value="MCR4449116.1"/>
    <property type="molecule type" value="Genomic_DNA"/>
</dbReference>
<dbReference type="GO" id="GO:0005886">
    <property type="term" value="C:plasma membrane"/>
    <property type="evidence" value="ECO:0007669"/>
    <property type="project" value="UniProtKB-SubCell"/>
</dbReference>
<dbReference type="EC" id="2.7.13.3" evidence="3"/>
<accession>A0A0T6MG13</accession>
<gene>
    <name evidence="18" type="primary">envZ</name>
    <name evidence="19" type="ORF">CF123_21390</name>
    <name evidence="18" type="ORF">NS965_12065</name>
</gene>
<evidence type="ECO:0000256" key="9">
    <source>
        <dbReference type="ARBA" id="ARBA00022741"/>
    </source>
</evidence>
<comment type="subcellular location">
    <subcellularLocation>
        <location evidence="2">Cell inner membrane</location>
        <topology evidence="2">Multi-pass membrane protein</topology>
    </subcellularLocation>
</comment>
<dbReference type="SUPFAM" id="SSF47384">
    <property type="entry name" value="Homodimeric domain of signal transducing histidine kinase"/>
    <property type="match status" value="1"/>
</dbReference>
<dbReference type="PANTHER" id="PTHR44936:SF5">
    <property type="entry name" value="SENSOR HISTIDINE KINASE ENVZ"/>
    <property type="match status" value="1"/>
</dbReference>
<evidence type="ECO:0000256" key="3">
    <source>
        <dbReference type="ARBA" id="ARBA00012438"/>
    </source>
</evidence>
<dbReference type="Pfam" id="PF00512">
    <property type="entry name" value="HisKA"/>
    <property type="match status" value="1"/>
</dbReference>
<evidence type="ECO:0000313" key="19">
    <source>
        <dbReference type="EMBL" id="TND50374.1"/>
    </source>
</evidence>
<keyword evidence="4" id="KW-1003">Cell membrane</keyword>
<dbReference type="InterPro" id="IPR036890">
    <property type="entry name" value="HATPase_C_sf"/>
</dbReference>
<evidence type="ECO:0000256" key="13">
    <source>
        <dbReference type="ARBA" id="ARBA00023012"/>
    </source>
</evidence>
<feature type="transmembrane region" description="Helical" evidence="15">
    <location>
        <begin position="150"/>
        <end position="169"/>
    </location>
</feature>
<keyword evidence="9" id="KW-0547">Nucleotide-binding</keyword>
<dbReference type="Pfam" id="PF02518">
    <property type="entry name" value="HATPase_c"/>
    <property type="match status" value="1"/>
</dbReference>
<keyword evidence="14 15" id="KW-0472">Membrane</keyword>
<keyword evidence="6" id="KW-0597">Phosphoprotein</keyword>
<dbReference type="PROSITE" id="PS50109">
    <property type="entry name" value="HIS_KIN"/>
    <property type="match status" value="1"/>
</dbReference>
<evidence type="ECO:0000256" key="7">
    <source>
        <dbReference type="ARBA" id="ARBA00022679"/>
    </source>
</evidence>
<name>A0A0T6MG13_AERVE</name>
<evidence type="ECO:0000259" key="16">
    <source>
        <dbReference type="PROSITE" id="PS50109"/>
    </source>
</evidence>
<dbReference type="CDD" id="cd00082">
    <property type="entry name" value="HisKA"/>
    <property type="match status" value="1"/>
</dbReference>
<dbReference type="SMART" id="SM00387">
    <property type="entry name" value="HATPase_c"/>
    <property type="match status" value="1"/>
</dbReference>
<dbReference type="EMBL" id="PDXJ01000040">
    <property type="protein sequence ID" value="TND50374.1"/>
    <property type="molecule type" value="Genomic_DNA"/>
</dbReference>
<evidence type="ECO:0000313" key="20">
    <source>
        <dbReference type="Proteomes" id="UP001204061"/>
    </source>
</evidence>
<evidence type="ECO:0000256" key="15">
    <source>
        <dbReference type="SAM" id="Phobius"/>
    </source>
</evidence>
<evidence type="ECO:0000256" key="14">
    <source>
        <dbReference type="ARBA" id="ARBA00023136"/>
    </source>
</evidence>
<feature type="domain" description="Histidine kinase" evidence="16">
    <location>
        <begin position="230"/>
        <end position="430"/>
    </location>
</feature>
<dbReference type="PROSITE" id="PS50885">
    <property type="entry name" value="HAMP"/>
    <property type="match status" value="1"/>
</dbReference>
<dbReference type="NCBIfam" id="NF007004">
    <property type="entry name" value="PRK09467.1"/>
    <property type="match status" value="1"/>
</dbReference>
<keyword evidence="11" id="KW-0067">ATP-binding</keyword>
<dbReference type="Gene3D" id="3.30.565.10">
    <property type="entry name" value="Histidine kinase-like ATPase, C-terminal domain"/>
    <property type="match status" value="1"/>
</dbReference>
<sequence length="436" mass="49026">MKKVGSMFSRMLWFLAAVLVVYQAVSYVTFYNYLLAPTVKQISHLLANQVKLIFPVNTEQLALSEDAEALVYVTTGTDIYTQSEAVQHGFNEAKPYPYLEENISRELGGPAKVRVEIQDHYIIWIQPPQASKIWVRIPLTEIEDDDIEPLIIYLSVLLVITLFAAWRFARQLVRPLEDLEAGAVAVARGHFPEALGELGSREVRRLTRTFNHMSHSIKSLIEERNLMMAGVSHDLRTPLTRIRLATEMMSSGDEYLKESINADIDESNAIIDQFIDYIRPDEGQDLEPIDLTQLVHDTLLIYSEQGLEVDLALPQEAVRVACNPVSIRRVLNNLSSNSQRYGASRLHAELKDDGHWVRLRLSDDGPGIPEQDYSRVLKPFTQGNVARTVGGSGLGLAIVAKIVAQHHGTIRLGSSDLGGLLVEMRLPKHQPQEWMD</sequence>
<dbReference type="SUPFAM" id="SSF55874">
    <property type="entry name" value="ATPase domain of HSP90 chaperone/DNA topoisomerase II/histidine kinase"/>
    <property type="match status" value="1"/>
</dbReference>
<comment type="caution">
    <text evidence="18">The sequence shown here is derived from an EMBL/GenBank/DDBJ whole genome shotgun (WGS) entry which is preliminary data.</text>
</comment>
<evidence type="ECO:0000313" key="18">
    <source>
        <dbReference type="EMBL" id="MCR4449116.1"/>
    </source>
</evidence>
<dbReference type="InterPro" id="IPR003594">
    <property type="entry name" value="HATPase_dom"/>
</dbReference>
<dbReference type="Pfam" id="PF00672">
    <property type="entry name" value="HAMP"/>
    <property type="match status" value="1"/>
</dbReference>
<dbReference type="AlphaFoldDB" id="A0A0T6MG13"/>
<comment type="catalytic activity">
    <reaction evidence="1">
        <text>ATP + protein L-histidine = ADP + protein N-phospho-L-histidine.</text>
        <dbReference type="EC" id="2.7.13.3"/>
    </reaction>
</comment>
<dbReference type="SUPFAM" id="SSF158472">
    <property type="entry name" value="HAMP domain-like"/>
    <property type="match status" value="1"/>
</dbReference>
<evidence type="ECO:0000256" key="10">
    <source>
        <dbReference type="ARBA" id="ARBA00022777"/>
    </source>
</evidence>
<dbReference type="Gene3D" id="1.10.287.130">
    <property type="match status" value="1"/>
</dbReference>
<dbReference type="FunFam" id="1.10.287.130:FF:000006">
    <property type="entry name" value="Osmolarity two-component histidine kinase EnvZ"/>
    <property type="match status" value="1"/>
</dbReference>
<evidence type="ECO:0000256" key="6">
    <source>
        <dbReference type="ARBA" id="ARBA00022553"/>
    </source>
</evidence>
<dbReference type="eggNOG" id="COG2205">
    <property type="taxonomic scope" value="Bacteria"/>
</dbReference>
<dbReference type="GO" id="GO:0005524">
    <property type="term" value="F:ATP binding"/>
    <property type="evidence" value="ECO:0007669"/>
    <property type="project" value="UniProtKB-KW"/>
</dbReference>
<dbReference type="InterPro" id="IPR050980">
    <property type="entry name" value="2C_sensor_his_kinase"/>
</dbReference>
<dbReference type="InterPro" id="IPR003660">
    <property type="entry name" value="HAMP_dom"/>
</dbReference>
<evidence type="ECO:0000256" key="4">
    <source>
        <dbReference type="ARBA" id="ARBA00022475"/>
    </source>
</evidence>
<dbReference type="SMART" id="SM00388">
    <property type="entry name" value="HisKA"/>
    <property type="match status" value="1"/>
</dbReference>
<keyword evidence="8 15" id="KW-0812">Transmembrane</keyword>
<dbReference type="InterPro" id="IPR036097">
    <property type="entry name" value="HisK_dim/P_sf"/>
</dbReference>
<dbReference type="InterPro" id="IPR005467">
    <property type="entry name" value="His_kinase_dom"/>
</dbReference>
<dbReference type="CDD" id="cd06225">
    <property type="entry name" value="HAMP"/>
    <property type="match status" value="1"/>
</dbReference>
<evidence type="ECO:0000256" key="1">
    <source>
        <dbReference type="ARBA" id="ARBA00000085"/>
    </source>
</evidence>
<protein>
    <recommendedName>
        <fullName evidence="3">histidine kinase</fullName>
        <ecNumber evidence="3">2.7.13.3</ecNumber>
    </recommendedName>
</protein>
<evidence type="ECO:0000259" key="17">
    <source>
        <dbReference type="PROSITE" id="PS50885"/>
    </source>
</evidence>
<evidence type="ECO:0000256" key="12">
    <source>
        <dbReference type="ARBA" id="ARBA00022989"/>
    </source>
</evidence>
<keyword evidence="5" id="KW-0997">Cell inner membrane</keyword>
<keyword evidence="7 18" id="KW-0808">Transferase</keyword>
<dbReference type="InterPro" id="IPR004358">
    <property type="entry name" value="Sig_transdc_His_kin-like_C"/>
</dbReference>
<dbReference type="Proteomes" id="UP001204061">
    <property type="component" value="Unassembled WGS sequence"/>
</dbReference>
<reference evidence="18" key="3">
    <citation type="submission" date="2022-08" db="EMBL/GenBank/DDBJ databases">
        <title>A global survey of hypervirulent Aeromonas hydrophila identified this emerging pathogen in farmed fish in the lower Mekong River basin.</title>
        <authorList>
            <person name="Xu T."/>
            <person name="Rasmussen-Ivey C.R."/>
            <person name="Moen F.S."/>
            <person name="Fernandez Bravo A."/>
            <person name="Lamy B."/>
            <person name="Beaz-Hidalgo R."/>
            <person name="Khan C.D."/>
            <person name="Castro Escarpulli G."/>
            <person name="Yasin I.S.M."/>
            <person name="Figueras M.J."/>
            <person name="Azzam Sayuti M."/>
            <person name="Karim M.M."/>
            <person name="Alam K.M."/>
            <person name="Le T.T.T."/>
            <person name="Thao N.H.P."/>
            <person name="Addo S."/>
            <person name="Duodu S."/>
            <person name="Ali S."/>
            <person name="Mey S."/>
            <person name="Somony T."/>
            <person name="Liles M.R."/>
        </authorList>
    </citation>
    <scope>NUCLEOTIDE SEQUENCE</scope>
    <source>
        <strain evidence="18">0.14</strain>
    </source>
</reference>
<evidence type="ECO:0000256" key="11">
    <source>
        <dbReference type="ARBA" id="ARBA00022840"/>
    </source>
</evidence>
<organism evidence="18 20">
    <name type="scientific">Aeromonas veronii</name>
    <dbReference type="NCBI Taxonomy" id="654"/>
    <lineage>
        <taxon>Bacteria</taxon>
        <taxon>Pseudomonadati</taxon>
        <taxon>Pseudomonadota</taxon>
        <taxon>Gammaproteobacteria</taxon>
        <taxon>Aeromonadales</taxon>
        <taxon>Aeromonadaceae</taxon>
        <taxon>Aeromonas</taxon>
    </lineage>
</organism>
<feature type="domain" description="HAMP" evidence="17">
    <location>
        <begin position="170"/>
        <end position="222"/>
    </location>
</feature>
<evidence type="ECO:0000256" key="2">
    <source>
        <dbReference type="ARBA" id="ARBA00004429"/>
    </source>
</evidence>
<dbReference type="SMART" id="SM00304">
    <property type="entry name" value="HAMP"/>
    <property type="match status" value="1"/>
</dbReference>
<evidence type="ECO:0000256" key="8">
    <source>
        <dbReference type="ARBA" id="ARBA00022692"/>
    </source>
</evidence>
<dbReference type="GO" id="GO:0000155">
    <property type="term" value="F:phosphorelay sensor kinase activity"/>
    <property type="evidence" value="ECO:0007669"/>
    <property type="project" value="InterPro"/>
</dbReference>
<keyword evidence="13" id="KW-0902">Two-component regulatory system</keyword>
<dbReference type="PRINTS" id="PR00344">
    <property type="entry name" value="BCTRLSENSOR"/>
</dbReference>
<dbReference type="Gene3D" id="1.10.8.500">
    <property type="entry name" value="HAMP domain in histidine kinase"/>
    <property type="match status" value="1"/>
</dbReference>
<dbReference type="KEGG" id="avo:AMS64_01945"/>
<dbReference type="InterPro" id="IPR003661">
    <property type="entry name" value="HisK_dim/P_dom"/>
</dbReference>
<keyword evidence="12 15" id="KW-1133">Transmembrane helix</keyword>